<dbReference type="Gene3D" id="3.90.180.10">
    <property type="entry name" value="Medium-chain alcohol dehydrogenases, catalytic domain"/>
    <property type="match status" value="1"/>
</dbReference>
<sequence length="331" mass="34769">MKKVIAESLASIADYQLTETGRPTPGEGELLIRIAACGLGYVDSLVALGRYQVKPTLPHTPGREVAGRIVAVGGGIDPSREGERVMATVNGGLAEYALASQAEVRRIPDAMTFAEAAGFRVNYLTALHGLVDRAALQPGEAVVVFGAAGGLGAAGVQVAKQLGARVVAVASSKEKRAFCQGLGADEVLDTEPDGWRDRLRAACGGVAPDVVFDPVCGPLFEPAFRSLHWRGRHLVLGFTGGPIPSLRVNLPLMKGAGLIGVDVRQFLQLEEQRGQAHLAHLLSWVDDGRLQPPVGRAFPLEAFAEALEFALSGTGLGKTVVEIADLESADL</sequence>
<name>A0A9Q3ZCZ4_9GAMM</name>
<gene>
    <name evidence="2" type="ORF">LZG35_11195</name>
</gene>
<dbReference type="Gene3D" id="3.40.50.720">
    <property type="entry name" value="NAD(P)-binding Rossmann-like Domain"/>
    <property type="match status" value="1"/>
</dbReference>
<dbReference type="InterPro" id="IPR013149">
    <property type="entry name" value="ADH-like_C"/>
</dbReference>
<evidence type="ECO:0000313" key="2">
    <source>
        <dbReference type="EMBL" id="MCE7509203.1"/>
    </source>
</evidence>
<dbReference type="InterPro" id="IPR013154">
    <property type="entry name" value="ADH-like_N"/>
</dbReference>
<dbReference type="InterPro" id="IPR051397">
    <property type="entry name" value="Zn-ADH-like_protein"/>
</dbReference>
<feature type="domain" description="Enoyl reductase (ER)" evidence="1">
    <location>
        <begin position="10"/>
        <end position="321"/>
    </location>
</feature>
<dbReference type="SUPFAM" id="SSF50129">
    <property type="entry name" value="GroES-like"/>
    <property type="match status" value="1"/>
</dbReference>
<dbReference type="RefSeq" id="WP_233925859.1">
    <property type="nucleotide sequence ID" value="NZ_JAJVKT010000012.1"/>
</dbReference>
<dbReference type="PANTHER" id="PTHR43677:SF4">
    <property type="entry name" value="QUINONE OXIDOREDUCTASE-LIKE PROTEIN 2"/>
    <property type="match status" value="1"/>
</dbReference>
<keyword evidence="3" id="KW-1185">Reference proteome</keyword>
<dbReference type="SMART" id="SM00829">
    <property type="entry name" value="PKS_ER"/>
    <property type="match status" value="1"/>
</dbReference>
<dbReference type="AlphaFoldDB" id="A0A9Q3ZCZ4"/>
<dbReference type="InterPro" id="IPR011032">
    <property type="entry name" value="GroES-like_sf"/>
</dbReference>
<organism evidence="2 3">
    <name type="scientific">Alloalcanivorax xenomutans</name>
    <dbReference type="NCBI Taxonomy" id="1094342"/>
    <lineage>
        <taxon>Bacteria</taxon>
        <taxon>Pseudomonadati</taxon>
        <taxon>Pseudomonadota</taxon>
        <taxon>Gammaproteobacteria</taxon>
        <taxon>Oceanospirillales</taxon>
        <taxon>Alcanivoracaceae</taxon>
        <taxon>Alloalcanivorax</taxon>
    </lineage>
</organism>
<dbReference type="CDD" id="cd08241">
    <property type="entry name" value="QOR1"/>
    <property type="match status" value="1"/>
</dbReference>
<comment type="caution">
    <text evidence="2">The sequence shown here is derived from an EMBL/GenBank/DDBJ whole genome shotgun (WGS) entry which is preliminary data.</text>
</comment>
<evidence type="ECO:0000259" key="1">
    <source>
        <dbReference type="SMART" id="SM00829"/>
    </source>
</evidence>
<evidence type="ECO:0000313" key="3">
    <source>
        <dbReference type="Proteomes" id="UP001107961"/>
    </source>
</evidence>
<dbReference type="Pfam" id="PF00107">
    <property type="entry name" value="ADH_zinc_N"/>
    <property type="match status" value="1"/>
</dbReference>
<protein>
    <submittedName>
        <fullName evidence="2">NADPH:quinone oxidoreductase family protein</fullName>
    </submittedName>
</protein>
<dbReference type="InterPro" id="IPR036291">
    <property type="entry name" value="NAD(P)-bd_dom_sf"/>
</dbReference>
<dbReference type="InterPro" id="IPR020843">
    <property type="entry name" value="ER"/>
</dbReference>
<accession>A0A9Q3ZCZ4</accession>
<dbReference type="PANTHER" id="PTHR43677">
    <property type="entry name" value="SHORT-CHAIN DEHYDROGENASE/REDUCTASE"/>
    <property type="match status" value="1"/>
</dbReference>
<reference evidence="2" key="1">
    <citation type="submission" date="2022-01" db="EMBL/GenBank/DDBJ databases">
        <authorList>
            <person name="Karlyshev A.V."/>
            <person name="Jaspars M."/>
        </authorList>
    </citation>
    <scope>NUCLEOTIDE SEQUENCE</scope>
    <source>
        <strain evidence="2">AGSA3-2</strain>
    </source>
</reference>
<proteinExistence type="predicted"/>
<dbReference type="EMBL" id="JAJVKT010000012">
    <property type="protein sequence ID" value="MCE7509203.1"/>
    <property type="molecule type" value="Genomic_DNA"/>
</dbReference>
<dbReference type="Pfam" id="PF08240">
    <property type="entry name" value="ADH_N"/>
    <property type="match status" value="1"/>
</dbReference>
<dbReference type="SUPFAM" id="SSF51735">
    <property type="entry name" value="NAD(P)-binding Rossmann-fold domains"/>
    <property type="match status" value="1"/>
</dbReference>
<dbReference type="Proteomes" id="UP001107961">
    <property type="component" value="Unassembled WGS sequence"/>
</dbReference>
<dbReference type="GO" id="GO:0016491">
    <property type="term" value="F:oxidoreductase activity"/>
    <property type="evidence" value="ECO:0007669"/>
    <property type="project" value="InterPro"/>
</dbReference>